<feature type="chain" id="PRO_5043765737" evidence="1">
    <location>
        <begin position="21"/>
        <end position="322"/>
    </location>
</feature>
<proteinExistence type="predicted"/>
<evidence type="ECO:0000256" key="1">
    <source>
        <dbReference type="SAM" id="SignalP"/>
    </source>
</evidence>
<feature type="signal peptide" evidence="1">
    <location>
        <begin position="1"/>
        <end position="20"/>
    </location>
</feature>
<organism evidence="2 3">
    <name type="scientific">Paramarasmius palmivorus</name>
    <dbReference type="NCBI Taxonomy" id="297713"/>
    <lineage>
        <taxon>Eukaryota</taxon>
        <taxon>Fungi</taxon>
        <taxon>Dikarya</taxon>
        <taxon>Basidiomycota</taxon>
        <taxon>Agaricomycotina</taxon>
        <taxon>Agaricomycetes</taxon>
        <taxon>Agaricomycetidae</taxon>
        <taxon>Agaricales</taxon>
        <taxon>Marasmiineae</taxon>
        <taxon>Marasmiaceae</taxon>
        <taxon>Paramarasmius</taxon>
    </lineage>
</organism>
<sequence length="322" mass="32498">MKSFVATTFLTLGAASYAVALPAPQIQVPSSSVPVGGVESLPTGQVAAVGQDATTILSSSVLVTPTAVAVNATTDIASNAVSTATVANDALGFLPRQEAVTSQVPTSISIPVEQAAVPTQSLPASSVQNKINEQTPTLATSSVPQLETVPTSVSTEHVHVPRVEVATGAAIAVPVGVLPRQEDLPVSSSAVQFDAPTSVPVSSAAQFAPATSIPISSAPGFVPRQEDLLVSSSAVQFDAPTSVPVSSVAQFAPTTSIRATSIAQFATQSAPVSATEAADNVATSSAVDEVAAVAPSSTFSAPITEATSEIEERQVFDECDEY</sequence>
<gene>
    <name evidence="2" type="ORF">VNI00_006892</name>
</gene>
<dbReference type="Proteomes" id="UP001383192">
    <property type="component" value="Unassembled WGS sequence"/>
</dbReference>
<evidence type="ECO:0000313" key="3">
    <source>
        <dbReference type="Proteomes" id="UP001383192"/>
    </source>
</evidence>
<accession>A0AAW0D4C1</accession>
<dbReference type="AlphaFoldDB" id="A0AAW0D4C1"/>
<keyword evidence="3" id="KW-1185">Reference proteome</keyword>
<comment type="caution">
    <text evidence="2">The sequence shown here is derived from an EMBL/GenBank/DDBJ whole genome shotgun (WGS) entry which is preliminary data.</text>
</comment>
<evidence type="ECO:0000313" key="2">
    <source>
        <dbReference type="EMBL" id="KAK7047226.1"/>
    </source>
</evidence>
<dbReference type="EMBL" id="JAYKXP010000021">
    <property type="protein sequence ID" value="KAK7047226.1"/>
    <property type="molecule type" value="Genomic_DNA"/>
</dbReference>
<protein>
    <submittedName>
        <fullName evidence="2">Uncharacterized protein</fullName>
    </submittedName>
</protein>
<name>A0AAW0D4C1_9AGAR</name>
<keyword evidence="1" id="KW-0732">Signal</keyword>
<reference evidence="2 3" key="1">
    <citation type="submission" date="2024-01" db="EMBL/GenBank/DDBJ databases">
        <title>A draft genome for a cacao thread blight-causing isolate of Paramarasmius palmivorus.</title>
        <authorList>
            <person name="Baruah I.K."/>
            <person name="Bukari Y."/>
            <person name="Amoako-Attah I."/>
            <person name="Meinhardt L.W."/>
            <person name="Bailey B.A."/>
            <person name="Cohen S.P."/>
        </authorList>
    </citation>
    <scope>NUCLEOTIDE SEQUENCE [LARGE SCALE GENOMIC DNA]</scope>
    <source>
        <strain evidence="2 3">GH-12</strain>
    </source>
</reference>